<evidence type="ECO:0000313" key="6">
    <source>
        <dbReference type="Proteomes" id="UP000580250"/>
    </source>
</evidence>
<feature type="region of interest" description="Disordered" evidence="3">
    <location>
        <begin position="443"/>
        <end position="469"/>
    </location>
</feature>
<dbReference type="Pfam" id="PF17921">
    <property type="entry name" value="Integrase_H2C2"/>
    <property type="match status" value="1"/>
</dbReference>
<feature type="domain" description="Integrase catalytic" evidence="4">
    <location>
        <begin position="169"/>
        <end position="338"/>
    </location>
</feature>
<dbReference type="EMBL" id="CAJEWN010000100">
    <property type="protein sequence ID" value="CAD2163925.1"/>
    <property type="molecule type" value="Genomic_DNA"/>
</dbReference>
<dbReference type="InterPro" id="IPR012337">
    <property type="entry name" value="RNaseH-like_sf"/>
</dbReference>
<dbReference type="AlphaFoldDB" id="A0A6V7UR38"/>
<dbReference type="FunFam" id="1.10.340.70:FF:000001">
    <property type="entry name" value="Retrovirus-related Pol polyprotein from transposon gypsy-like Protein"/>
    <property type="match status" value="1"/>
</dbReference>
<dbReference type="PANTHER" id="PTHR37984:SF5">
    <property type="entry name" value="PROTEIN NYNRIN-LIKE"/>
    <property type="match status" value="1"/>
</dbReference>
<dbReference type="GO" id="GO:0003676">
    <property type="term" value="F:nucleic acid binding"/>
    <property type="evidence" value="ECO:0007669"/>
    <property type="project" value="InterPro"/>
</dbReference>
<dbReference type="Gene3D" id="1.10.340.70">
    <property type="match status" value="1"/>
</dbReference>
<evidence type="ECO:0000256" key="2">
    <source>
        <dbReference type="SAM" id="Coils"/>
    </source>
</evidence>
<organism evidence="5 6">
    <name type="scientific">Meloidogyne enterolobii</name>
    <name type="common">Root-knot nematode worm</name>
    <name type="synonym">Meloidogyne mayaguensis</name>
    <dbReference type="NCBI Taxonomy" id="390850"/>
    <lineage>
        <taxon>Eukaryota</taxon>
        <taxon>Metazoa</taxon>
        <taxon>Ecdysozoa</taxon>
        <taxon>Nematoda</taxon>
        <taxon>Chromadorea</taxon>
        <taxon>Rhabditida</taxon>
        <taxon>Tylenchina</taxon>
        <taxon>Tylenchomorpha</taxon>
        <taxon>Tylenchoidea</taxon>
        <taxon>Meloidogynidae</taxon>
        <taxon>Meloidogyninae</taxon>
        <taxon>Meloidogyne</taxon>
    </lineage>
</organism>
<dbReference type="OrthoDB" id="5832112at2759"/>
<keyword evidence="2" id="KW-0175">Coiled coil</keyword>
<dbReference type="GO" id="GO:0015074">
    <property type="term" value="P:DNA integration"/>
    <property type="evidence" value="ECO:0007669"/>
    <property type="project" value="InterPro"/>
</dbReference>
<dbReference type="FunFam" id="3.30.420.10:FF:000032">
    <property type="entry name" value="Retrovirus-related Pol polyprotein from transposon 297-like Protein"/>
    <property type="match status" value="1"/>
</dbReference>
<dbReference type="SUPFAM" id="SSF53098">
    <property type="entry name" value="Ribonuclease H-like"/>
    <property type="match status" value="1"/>
</dbReference>
<dbReference type="InterPro" id="IPR050951">
    <property type="entry name" value="Retrovirus_Pol_polyprotein"/>
</dbReference>
<proteinExistence type="predicted"/>
<feature type="compositionally biased region" description="Basic and acidic residues" evidence="3">
    <location>
        <begin position="679"/>
        <end position="697"/>
    </location>
</feature>
<protein>
    <recommendedName>
        <fullName evidence="1">RNA-directed DNA polymerase</fullName>
        <ecNumber evidence="1">2.7.7.49</ecNumber>
    </recommendedName>
</protein>
<comment type="caution">
    <text evidence="5">The sequence shown here is derived from an EMBL/GenBank/DDBJ whole genome shotgun (WGS) entry which is preliminary data.</text>
</comment>
<dbReference type="GO" id="GO:0003964">
    <property type="term" value="F:RNA-directed DNA polymerase activity"/>
    <property type="evidence" value="ECO:0007669"/>
    <property type="project" value="UniProtKB-EC"/>
</dbReference>
<gene>
    <name evidence="5" type="ORF">MENT_LOCUS16287</name>
</gene>
<dbReference type="Proteomes" id="UP000580250">
    <property type="component" value="Unassembled WGS sequence"/>
</dbReference>
<dbReference type="InterPro" id="IPR001584">
    <property type="entry name" value="Integrase_cat-core"/>
</dbReference>
<dbReference type="EC" id="2.7.7.49" evidence="1"/>
<dbReference type="InterPro" id="IPR036397">
    <property type="entry name" value="RNaseH_sf"/>
</dbReference>
<feature type="compositionally biased region" description="Basic and acidic residues" evidence="3">
    <location>
        <begin position="654"/>
        <end position="671"/>
    </location>
</feature>
<dbReference type="Gene3D" id="3.30.420.10">
    <property type="entry name" value="Ribonuclease H-like superfamily/Ribonuclease H"/>
    <property type="match status" value="1"/>
</dbReference>
<feature type="region of interest" description="Disordered" evidence="3">
    <location>
        <begin position="639"/>
        <end position="719"/>
    </location>
</feature>
<evidence type="ECO:0000259" key="4">
    <source>
        <dbReference type="PROSITE" id="PS50994"/>
    </source>
</evidence>
<feature type="compositionally biased region" description="Basic and acidic residues" evidence="3">
    <location>
        <begin position="567"/>
        <end position="579"/>
    </location>
</feature>
<sequence>MAYDVDIIYRPGKKNHLCDHMSRYIGNEKLEKQIEVNLIKIEKKISADEMILAQEKDEEIQKIKQTLEENPENEKYWEFKGVIFVKEKGEPRILVPENLRKKVMEEYHNDTLQGGHLGVKRTLEKIKRNMFWDKMGSDVNEFVKNCDACQKRKVIGLHQSKEPITPMEPSGRPFQRIHVDLMGPVPMAKSGYKYVLMIVDSFSKWMTPIPLRNQLAGTVTDALINHIITKFGVPECIVSDQGTQFMSTVFKEVAELFGIKLQTTTPYHQSANGQCERYNRTLADMISTTTRGKDWAQALPLLAFAYNTSLNLEIGQTPFFVTHGWNARLPSENALNKQENEYENTTEYARELKERMEEVYRDVKHRLELNAEKMKRQQKLVKSIEWLEGDLVLIRREDKGNKFDYKFRGPFKIVRVERPNLVVEEQTGGEAITVHMDKCKKYNREKPQQELTGETDTTSGSEDEAQEATRFSLPAPNASRETPEINTIRFTHFNYNNTQNYRLNKNFLYSKMSSTNEAELELLGEEEMLEVEQNIRFNKQDEGKEEARRKREHEAFNRAFGWPPPNDIKRENEKREKERKIREQITEGMFEKYVRNNSKRVNLFEEEGMVVMGRAEKKRGDTSFDELVEAIMRDPSLLARMKKEEEEEEKRKRRDADWGRKMRSDWSRKPVDGGWNAKALEEKRSEPGEKESRRNKEASPQIEGTREKEEKESEENKWVAKKRKLEELKTVAEEMEKEKKREEEKKEEEKRMEEEKRREEEEKRKEEEKQKEIEGEKSRKLTLGKRLCELESKAFVHYQELRATRKIWEEMLGKEERNEWDKQKKAKEDKA</sequence>
<feature type="region of interest" description="Disordered" evidence="3">
    <location>
        <begin position="558"/>
        <end position="579"/>
    </location>
</feature>
<dbReference type="PROSITE" id="PS50994">
    <property type="entry name" value="INTEGRASE"/>
    <property type="match status" value="1"/>
</dbReference>
<evidence type="ECO:0000256" key="1">
    <source>
        <dbReference type="ARBA" id="ARBA00012493"/>
    </source>
</evidence>
<feature type="compositionally biased region" description="Polar residues" evidence="3">
    <location>
        <begin position="449"/>
        <end position="460"/>
    </location>
</feature>
<feature type="coiled-coil region" evidence="2">
    <location>
        <begin position="335"/>
        <end position="362"/>
    </location>
</feature>
<dbReference type="PANTHER" id="PTHR37984">
    <property type="entry name" value="PROTEIN CBG26694"/>
    <property type="match status" value="1"/>
</dbReference>
<feature type="compositionally biased region" description="Basic and acidic residues" evidence="3">
    <location>
        <begin position="733"/>
        <end position="779"/>
    </location>
</feature>
<feature type="region of interest" description="Disordered" evidence="3">
    <location>
        <begin position="733"/>
        <end position="780"/>
    </location>
</feature>
<dbReference type="Pfam" id="PF00665">
    <property type="entry name" value="rve"/>
    <property type="match status" value="1"/>
</dbReference>
<name>A0A6V7UR38_MELEN</name>
<evidence type="ECO:0000313" key="5">
    <source>
        <dbReference type="EMBL" id="CAD2163925.1"/>
    </source>
</evidence>
<evidence type="ECO:0000256" key="3">
    <source>
        <dbReference type="SAM" id="MobiDB-lite"/>
    </source>
</evidence>
<accession>A0A6V7UR38</accession>
<dbReference type="InterPro" id="IPR041588">
    <property type="entry name" value="Integrase_H2C2"/>
</dbReference>
<feature type="compositionally biased region" description="Basic and acidic residues" evidence="3">
    <location>
        <begin position="704"/>
        <end position="719"/>
    </location>
</feature>
<reference evidence="5 6" key="1">
    <citation type="submission" date="2020-08" db="EMBL/GenBank/DDBJ databases">
        <authorList>
            <person name="Koutsovoulos G."/>
            <person name="Danchin GJ E."/>
        </authorList>
    </citation>
    <scope>NUCLEOTIDE SEQUENCE [LARGE SCALE GENOMIC DNA]</scope>
</reference>